<name>A0AAW9C3E2_KLUCR</name>
<evidence type="ECO:0000313" key="1">
    <source>
        <dbReference type="EMBL" id="MDW3776776.1"/>
    </source>
</evidence>
<protein>
    <submittedName>
        <fullName evidence="1">Uncharacterized protein</fullName>
    </submittedName>
</protein>
<reference evidence="1" key="1">
    <citation type="journal article" date="2023" name="J Glob Antimicrob Resist">
        <title>Emergence of NDM-1 and KPC-3 carbapenemases in Kluyvera cryocrescens: Investigating genetic heterogeneity and acquisition routes of blaNDM-1 in Enterobacterales species in Portugal.</title>
        <authorList>
            <person name="Loiodice M."/>
            <person name="Ribeiro M."/>
            <person name="Peixe L."/>
            <person name="Novais A."/>
        </authorList>
    </citation>
    <scope>NUCLEOTIDE SEQUENCE</scope>
    <source>
        <strain evidence="1">K629</strain>
    </source>
</reference>
<dbReference type="EMBL" id="JAUEQX010000006">
    <property type="protein sequence ID" value="MDW3776776.1"/>
    <property type="molecule type" value="Genomic_DNA"/>
</dbReference>
<sequence>MITHLGNAYRCRISFGLDGPVEKEPNAEKQKACLKKQAFQIWLL</sequence>
<dbReference type="Proteomes" id="UP001276300">
    <property type="component" value="Unassembled WGS sequence"/>
</dbReference>
<evidence type="ECO:0000313" key="2">
    <source>
        <dbReference type="Proteomes" id="UP001276300"/>
    </source>
</evidence>
<accession>A0AAW9C3E2</accession>
<proteinExistence type="predicted"/>
<organism evidence="1 2">
    <name type="scientific">Kluyvera cryocrescens</name>
    <name type="common">Kluyvera citrophila</name>
    <dbReference type="NCBI Taxonomy" id="580"/>
    <lineage>
        <taxon>Bacteria</taxon>
        <taxon>Pseudomonadati</taxon>
        <taxon>Pseudomonadota</taxon>
        <taxon>Gammaproteobacteria</taxon>
        <taxon>Enterobacterales</taxon>
        <taxon>Enterobacteriaceae</taxon>
        <taxon>Kluyvera</taxon>
    </lineage>
</organism>
<dbReference type="RefSeq" id="WP_258527332.1">
    <property type="nucleotide sequence ID" value="NZ_JAMWIK010000002.1"/>
</dbReference>
<dbReference type="AlphaFoldDB" id="A0AAW9C3E2"/>
<gene>
    <name evidence="1" type="ORF">QWU01_08125</name>
</gene>
<comment type="caution">
    <text evidence="1">The sequence shown here is derived from an EMBL/GenBank/DDBJ whole genome shotgun (WGS) entry which is preliminary data.</text>
</comment>